<proteinExistence type="predicted"/>
<evidence type="ECO:0000256" key="1">
    <source>
        <dbReference type="SAM" id="Phobius"/>
    </source>
</evidence>
<name>A0A0C2XSC0_SERVB</name>
<accession>A0A0C2XSC0</accession>
<keyword evidence="1" id="KW-0472">Membrane</keyword>
<evidence type="ECO:0000313" key="2">
    <source>
        <dbReference type="EMBL" id="KIM31842.1"/>
    </source>
</evidence>
<dbReference type="EMBL" id="KN824281">
    <property type="protein sequence ID" value="KIM31842.1"/>
    <property type="molecule type" value="Genomic_DNA"/>
</dbReference>
<keyword evidence="1" id="KW-0812">Transmembrane</keyword>
<reference evidence="2 3" key="1">
    <citation type="submission" date="2014-04" db="EMBL/GenBank/DDBJ databases">
        <authorList>
            <consortium name="DOE Joint Genome Institute"/>
            <person name="Kuo A."/>
            <person name="Zuccaro A."/>
            <person name="Kohler A."/>
            <person name="Nagy L.G."/>
            <person name="Floudas D."/>
            <person name="Copeland A."/>
            <person name="Barry K.W."/>
            <person name="Cichocki N."/>
            <person name="Veneault-Fourrey C."/>
            <person name="LaButti K."/>
            <person name="Lindquist E.A."/>
            <person name="Lipzen A."/>
            <person name="Lundell T."/>
            <person name="Morin E."/>
            <person name="Murat C."/>
            <person name="Sun H."/>
            <person name="Tunlid A."/>
            <person name="Henrissat B."/>
            <person name="Grigoriev I.V."/>
            <person name="Hibbett D.S."/>
            <person name="Martin F."/>
            <person name="Nordberg H.P."/>
            <person name="Cantor M.N."/>
            <person name="Hua S.X."/>
        </authorList>
    </citation>
    <scope>NUCLEOTIDE SEQUENCE [LARGE SCALE GENOMIC DNA]</scope>
    <source>
        <strain evidence="2 3">MAFF 305830</strain>
    </source>
</reference>
<protein>
    <submittedName>
        <fullName evidence="2">Uncharacterized protein</fullName>
    </submittedName>
</protein>
<sequence>MSGCISGARSLPGLPSVLRCLTLYHAFHSNSVLGPHQKSPSPADSSTQDHFQPPPSPAFLVVTISIVRLDNPTRRILRNELPFTAQSSLNETTRLLCSLPQIGRRYPVTHATQRKKKLIKIGLLYTHTHVCKHCAPPHFLLRPFTAGSLLISFFCTLFFSVRTPRRARAIYNLRPNSTIF</sequence>
<keyword evidence="1" id="KW-1133">Transmembrane helix</keyword>
<dbReference type="AlphaFoldDB" id="A0A0C2XSC0"/>
<dbReference type="Proteomes" id="UP000054097">
    <property type="component" value="Unassembled WGS sequence"/>
</dbReference>
<dbReference type="HOGENOM" id="CLU_1497122_0_0_1"/>
<feature type="transmembrane region" description="Helical" evidence="1">
    <location>
        <begin position="139"/>
        <end position="161"/>
    </location>
</feature>
<keyword evidence="3" id="KW-1185">Reference proteome</keyword>
<organism evidence="2 3">
    <name type="scientific">Serendipita vermifera MAFF 305830</name>
    <dbReference type="NCBI Taxonomy" id="933852"/>
    <lineage>
        <taxon>Eukaryota</taxon>
        <taxon>Fungi</taxon>
        <taxon>Dikarya</taxon>
        <taxon>Basidiomycota</taxon>
        <taxon>Agaricomycotina</taxon>
        <taxon>Agaricomycetes</taxon>
        <taxon>Sebacinales</taxon>
        <taxon>Serendipitaceae</taxon>
        <taxon>Serendipita</taxon>
    </lineage>
</organism>
<gene>
    <name evidence="2" type="ORF">M408DRAFT_239333</name>
</gene>
<evidence type="ECO:0000313" key="3">
    <source>
        <dbReference type="Proteomes" id="UP000054097"/>
    </source>
</evidence>
<reference evidence="3" key="2">
    <citation type="submission" date="2015-01" db="EMBL/GenBank/DDBJ databases">
        <title>Evolutionary Origins and Diversification of the Mycorrhizal Mutualists.</title>
        <authorList>
            <consortium name="DOE Joint Genome Institute"/>
            <consortium name="Mycorrhizal Genomics Consortium"/>
            <person name="Kohler A."/>
            <person name="Kuo A."/>
            <person name="Nagy L.G."/>
            <person name="Floudas D."/>
            <person name="Copeland A."/>
            <person name="Barry K.W."/>
            <person name="Cichocki N."/>
            <person name="Veneault-Fourrey C."/>
            <person name="LaButti K."/>
            <person name="Lindquist E.A."/>
            <person name="Lipzen A."/>
            <person name="Lundell T."/>
            <person name="Morin E."/>
            <person name="Murat C."/>
            <person name="Riley R."/>
            <person name="Ohm R."/>
            <person name="Sun H."/>
            <person name="Tunlid A."/>
            <person name="Henrissat B."/>
            <person name="Grigoriev I.V."/>
            <person name="Hibbett D.S."/>
            <person name="Martin F."/>
        </authorList>
    </citation>
    <scope>NUCLEOTIDE SEQUENCE [LARGE SCALE GENOMIC DNA]</scope>
    <source>
        <strain evidence="3">MAFF 305830</strain>
    </source>
</reference>